<dbReference type="Proteomes" id="UP000799538">
    <property type="component" value="Unassembled WGS sequence"/>
</dbReference>
<keyword evidence="2" id="KW-1185">Reference proteome</keyword>
<proteinExistence type="predicted"/>
<dbReference type="OrthoDB" id="3939269at2759"/>
<gene>
    <name evidence="1" type="ORF">BDZ85DRAFT_258152</name>
</gene>
<reference evidence="2" key="1">
    <citation type="journal article" date="2020" name="Stud. Mycol.">
        <title>101 Dothideomycetes genomes: A test case for predicting lifestyles and emergence of pathogens.</title>
        <authorList>
            <person name="Haridas S."/>
            <person name="Albert R."/>
            <person name="Binder M."/>
            <person name="Bloem J."/>
            <person name="LaButti K."/>
            <person name="Salamov A."/>
            <person name="Andreopoulos B."/>
            <person name="Baker S."/>
            <person name="Barry K."/>
            <person name="Bills G."/>
            <person name="Bluhm B."/>
            <person name="Cannon C."/>
            <person name="Castanera R."/>
            <person name="Culley D."/>
            <person name="Daum C."/>
            <person name="Ezra D."/>
            <person name="Gonzalez J."/>
            <person name="Henrissat B."/>
            <person name="Kuo A."/>
            <person name="Liang C."/>
            <person name="Lipzen A."/>
            <person name="Lutzoni F."/>
            <person name="Magnuson J."/>
            <person name="Mondo S."/>
            <person name="Nolan M."/>
            <person name="Ohm R."/>
            <person name="Pangilinan J."/>
            <person name="Park H.-J."/>
            <person name="Ramirez L."/>
            <person name="Alfaro M."/>
            <person name="Sun H."/>
            <person name="Tritt A."/>
            <person name="Yoshinaga Y."/>
            <person name="Zwiers L.-H."/>
            <person name="Turgeon B."/>
            <person name="Goodwin S."/>
            <person name="Spatafora J."/>
            <person name="Crous P."/>
            <person name="Grigoriev I."/>
        </authorList>
    </citation>
    <scope>NUCLEOTIDE SEQUENCE [LARGE SCALE GENOMIC DNA]</scope>
    <source>
        <strain evidence="2">CECT 20119</strain>
    </source>
</reference>
<organism evidence="1 2">
    <name type="scientific">Elsinoe ampelina</name>
    <dbReference type="NCBI Taxonomy" id="302913"/>
    <lineage>
        <taxon>Eukaryota</taxon>
        <taxon>Fungi</taxon>
        <taxon>Dikarya</taxon>
        <taxon>Ascomycota</taxon>
        <taxon>Pezizomycotina</taxon>
        <taxon>Dothideomycetes</taxon>
        <taxon>Dothideomycetidae</taxon>
        <taxon>Myriangiales</taxon>
        <taxon>Elsinoaceae</taxon>
        <taxon>Elsinoe</taxon>
    </lineage>
</organism>
<name>A0A6A6GJK1_9PEZI</name>
<accession>A0A6A6GJK1</accession>
<evidence type="ECO:0000313" key="2">
    <source>
        <dbReference type="Proteomes" id="UP000799538"/>
    </source>
</evidence>
<dbReference type="EMBL" id="ML992503">
    <property type="protein sequence ID" value="KAF2225827.1"/>
    <property type="molecule type" value="Genomic_DNA"/>
</dbReference>
<sequence length="162" mass="18051">MVLLLCGHPHQAQWVHRHVLVKASAALERRLADMAPFSTLELRCAYTRFEVGAFIEWVYSGSIDETMSMFGPTEDNIVGNTERVCGLMHLHRFASDVECEELIKVVEVMLSEAGPLTGAAKMDDPTVIDFGDALMVVPKAQRDKWPGSGLKRGFDNYSAEEH</sequence>
<protein>
    <recommendedName>
        <fullName evidence="3">BTB domain-containing protein</fullName>
    </recommendedName>
</protein>
<evidence type="ECO:0008006" key="3">
    <source>
        <dbReference type="Google" id="ProtNLM"/>
    </source>
</evidence>
<evidence type="ECO:0000313" key="1">
    <source>
        <dbReference type="EMBL" id="KAF2225827.1"/>
    </source>
</evidence>
<dbReference type="AlphaFoldDB" id="A0A6A6GJK1"/>